<dbReference type="AlphaFoldDB" id="A0A1X6NVC8"/>
<feature type="compositionally biased region" description="Polar residues" evidence="1">
    <location>
        <begin position="727"/>
        <end position="740"/>
    </location>
</feature>
<sequence length="782" mass="82274">MRTSPSPRGYLTERVAHGPLTLAHLISLNGRRPIPLGGAFRIRQDGLLHVDHAPAGGVAITRTFFPSMSRPSAVEVWTVTNVSPDAMAVLRVDSTTSTLNSSPDGVAGDYEVYTAVPGSVGERLELAPDGGIGYVGVHTTARMADNPSLRSAAAVAGSGPFCDDEPVTNSGLVKEMLERQSFVRSLSGGRCVLETPEPEVDTAFALAKVRTGEAVFETELGLLHSPGGGKYYGGVWANDQAEYAGPFLAWLGDAGGVGPDAALKAKRGSSREGASGSGSIAAAESSSSDKSPATTRWEPVEPGLPEGDETVQDAPAGDANGSGDNDERDSVELWDNSAIAGYTRSSVLVGDRLASISVAALNSYRTLASLMPTAPAETMAYSVEVEGDYIGRMDRGDAGCYAWGASLYALAVPSAAPVLTPSITWALKHITSRLAQSPDGILVTDSDEMEGRFDTGEANLAANATALAALRSAATLADSVGRSASAAGLRAKAAELEAAIEEYFGAKNVWSNGYRYFAGCRKMRGWSALPAAAGIESPRAARAVGLLLAKHGTMWTPDGVRVEAARHDSWDRQTLVALRTAFQIDHRREQSDVDLAEVAMDRLREFTTTRSFGEHVPYCVEENYEGCQLAGESALYARVWLEGVFGIAVSGRKQVRVAPRLPKTWPRMALRRLFGCGVAFDVVVSAVELDGDEAAGGDGSGGGGGDSVPPRLIRVVVSVEDLALPAASSTTSPPRATANSPWLPDEAGSSFRRNLGVPPGRRRLTVVSDELIQDGDSVHVQF</sequence>
<dbReference type="InterPro" id="IPR008928">
    <property type="entry name" value="6-hairpin_glycosidase_sf"/>
</dbReference>
<feature type="compositionally biased region" description="Low complexity" evidence="1">
    <location>
        <begin position="271"/>
        <end position="288"/>
    </location>
</feature>
<gene>
    <name evidence="2" type="ORF">BU14_0422s0003</name>
</gene>
<dbReference type="GO" id="GO:0005975">
    <property type="term" value="P:carbohydrate metabolic process"/>
    <property type="evidence" value="ECO:0007669"/>
    <property type="project" value="InterPro"/>
</dbReference>
<reference evidence="2 3" key="1">
    <citation type="submission" date="2017-03" db="EMBL/GenBank/DDBJ databases">
        <title>WGS assembly of Porphyra umbilicalis.</title>
        <authorList>
            <person name="Brawley S.H."/>
            <person name="Blouin N.A."/>
            <person name="Ficko-Blean E."/>
            <person name="Wheeler G.L."/>
            <person name="Lohr M."/>
            <person name="Goodson H.V."/>
            <person name="Jenkins J.W."/>
            <person name="Blaby-Haas C.E."/>
            <person name="Helliwell K.E."/>
            <person name="Chan C."/>
            <person name="Marriage T."/>
            <person name="Bhattacharya D."/>
            <person name="Klein A.S."/>
            <person name="Badis Y."/>
            <person name="Brodie J."/>
            <person name="Cao Y."/>
            <person name="Collen J."/>
            <person name="Dittami S.M."/>
            <person name="Gachon C.M."/>
            <person name="Green B.R."/>
            <person name="Karpowicz S."/>
            <person name="Kim J.W."/>
            <person name="Kudahl U."/>
            <person name="Lin S."/>
            <person name="Michel G."/>
            <person name="Mittag M."/>
            <person name="Olson B.J."/>
            <person name="Pangilinan J."/>
            <person name="Peng Y."/>
            <person name="Qiu H."/>
            <person name="Shu S."/>
            <person name="Singer J.T."/>
            <person name="Smith A.G."/>
            <person name="Sprecher B.N."/>
            <person name="Wagner V."/>
            <person name="Wang W."/>
            <person name="Wang Z.-Y."/>
            <person name="Yan J."/>
            <person name="Yarish C."/>
            <person name="Zoeuner-Riek S."/>
            <person name="Zhuang Y."/>
            <person name="Zou Y."/>
            <person name="Lindquist E.A."/>
            <person name="Grimwood J."/>
            <person name="Barry K."/>
            <person name="Rokhsar D.S."/>
            <person name="Schmutz J."/>
            <person name="Stiller J.W."/>
            <person name="Grossman A.R."/>
            <person name="Prochnik S.E."/>
        </authorList>
    </citation>
    <scope>NUCLEOTIDE SEQUENCE [LARGE SCALE GENOMIC DNA]</scope>
    <source>
        <strain evidence="2">4086291</strain>
    </source>
</reference>
<name>A0A1X6NVC8_PORUM</name>
<evidence type="ECO:0008006" key="4">
    <source>
        <dbReference type="Google" id="ProtNLM"/>
    </source>
</evidence>
<accession>A0A1X6NVC8</accession>
<evidence type="ECO:0000313" key="3">
    <source>
        <dbReference type="Proteomes" id="UP000218209"/>
    </source>
</evidence>
<feature type="region of interest" description="Disordered" evidence="1">
    <location>
        <begin position="263"/>
        <end position="330"/>
    </location>
</feature>
<dbReference type="SUPFAM" id="SSF48208">
    <property type="entry name" value="Six-hairpin glycosidases"/>
    <property type="match status" value="1"/>
</dbReference>
<organism evidence="2 3">
    <name type="scientific">Porphyra umbilicalis</name>
    <name type="common">Purple laver</name>
    <name type="synonym">Red alga</name>
    <dbReference type="NCBI Taxonomy" id="2786"/>
    <lineage>
        <taxon>Eukaryota</taxon>
        <taxon>Rhodophyta</taxon>
        <taxon>Bangiophyceae</taxon>
        <taxon>Bangiales</taxon>
        <taxon>Bangiaceae</taxon>
        <taxon>Porphyra</taxon>
    </lineage>
</organism>
<protein>
    <recommendedName>
        <fullName evidence="4">Alpha-L-rhamnosidase six-hairpin glycosidase domain-containing protein</fullName>
    </recommendedName>
</protein>
<proteinExistence type="predicted"/>
<evidence type="ECO:0000256" key="1">
    <source>
        <dbReference type="SAM" id="MobiDB-lite"/>
    </source>
</evidence>
<dbReference type="Gene3D" id="1.50.10.10">
    <property type="match status" value="1"/>
</dbReference>
<evidence type="ECO:0000313" key="2">
    <source>
        <dbReference type="EMBL" id="OSX72571.1"/>
    </source>
</evidence>
<keyword evidence="3" id="KW-1185">Reference proteome</keyword>
<feature type="region of interest" description="Disordered" evidence="1">
    <location>
        <begin position="726"/>
        <end position="755"/>
    </location>
</feature>
<dbReference type="EMBL" id="KV919051">
    <property type="protein sequence ID" value="OSX72571.1"/>
    <property type="molecule type" value="Genomic_DNA"/>
</dbReference>
<dbReference type="OrthoDB" id="4778at2759"/>
<dbReference type="InterPro" id="IPR012341">
    <property type="entry name" value="6hp_glycosidase-like_sf"/>
</dbReference>
<dbReference type="Proteomes" id="UP000218209">
    <property type="component" value="Unassembled WGS sequence"/>
</dbReference>